<dbReference type="InterPro" id="IPR026057">
    <property type="entry name" value="TBL_C"/>
</dbReference>
<proteinExistence type="inferred from homology"/>
<dbReference type="Proteomes" id="UP000013827">
    <property type="component" value="Unassembled WGS sequence"/>
</dbReference>
<name>A0A0D3K383_EMIH1</name>
<evidence type="ECO:0000256" key="1">
    <source>
        <dbReference type="ARBA" id="ARBA00007727"/>
    </source>
</evidence>
<evidence type="ECO:0000313" key="4">
    <source>
        <dbReference type="Proteomes" id="UP000013827"/>
    </source>
</evidence>
<dbReference type="PaxDb" id="2903-EOD30218"/>
<keyword evidence="4" id="KW-1185">Reference proteome</keyword>
<dbReference type="GeneID" id="17275491"/>
<dbReference type="GO" id="GO:0016740">
    <property type="term" value="F:transferase activity"/>
    <property type="evidence" value="ECO:0007669"/>
    <property type="project" value="InterPro"/>
</dbReference>
<dbReference type="Pfam" id="PF13839">
    <property type="entry name" value="PC-Esterase"/>
    <property type="match status" value="1"/>
</dbReference>
<dbReference type="HOGENOM" id="CLU_938259_0_0_1"/>
<reference evidence="3" key="2">
    <citation type="submission" date="2024-10" db="UniProtKB">
        <authorList>
            <consortium name="EnsemblProtists"/>
        </authorList>
    </citation>
    <scope>IDENTIFICATION</scope>
</reference>
<feature type="domain" description="Trichome birefringence-like C-terminal" evidence="2">
    <location>
        <begin position="45"/>
        <end position="189"/>
    </location>
</feature>
<evidence type="ECO:0000259" key="2">
    <source>
        <dbReference type="Pfam" id="PF13839"/>
    </source>
</evidence>
<dbReference type="RefSeq" id="XP_005782647.1">
    <property type="nucleotide sequence ID" value="XM_005782590.1"/>
</dbReference>
<comment type="similarity">
    <text evidence="1">Belongs to the PC-esterase family. TBL subfamily.</text>
</comment>
<dbReference type="AlphaFoldDB" id="A0A0D3K383"/>
<reference evidence="4" key="1">
    <citation type="journal article" date="2013" name="Nature">
        <title>Pan genome of the phytoplankton Emiliania underpins its global distribution.</title>
        <authorList>
            <person name="Read B.A."/>
            <person name="Kegel J."/>
            <person name="Klute M.J."/>
            <person name="Kuo A."/>
            <person name="Lefebvre S.C."/>
            <person name="Maumus F."/>
            <person name="Mayer C."/>
            <person name="Miller J."/>
            <person name="Monier A."/>
            <person name="Salamov A."/>
            <person name="Young J."/>
            <person name="Aguilar M."/>
            <person name="Claverie J.M."/>
            <person name="Frickenhaus S."/>
            <person name="Gonzalez K."/>
            <person name="Herman E.K."/>
            <person name="Lin Y.C."/>
            <person name="Napier J."/>
            <person name="Ogata H."/>
            <person name="Sarno A.F."/>
            <person name="Shmutz J."/>
            <person name="Schroeder D."/>
            <person name="de Vargas C."/>
            <person name="Verret F."/>
            <person name="von Dassow P."/>
            <person name="Valentin K."/>
            <person name="Van de Peer Y."/>
            <person name="Wheeler G."/>
            <person name="Dacks J.B."/>
            <person name="Delwiche C.F."/>
            <person name="Dyhrman S.T."/>
            <person name="Glockner G."/>
            <person name="John U."/>
            <person name="Richards T."/>
            <person name="Worden A.Z."/>
            <person name="Zhang X."/>
            <person name="Grigoriev I.V."/>
            <person name="Allen A.E."/>
            <person name="Bidle K."/>
            <person name="Borodovsky M."/>
            <person name="Bowler C."/>
            <person name="Brownlee C."/>
            <person name="Cock J.M."/>
            <person name="Elias M."/>
            <person name="Gladyshev V.N."/>
            <person name="Groth M."/>
            <person name="Guda C."/>
            <person name="Hadaegh A."/>
            <person name="Iglesias-Rodriguez M.D."/>
            <person name="Jenkins J."/>
            <person name="Jones B.M."/>
            <person name="Lawson T."/>
            <person name="Leese F."/>
            <person name="Lindquist E."/>
            <person name="Lobanov A."/>
            <person name="Lomsadze A."/>
            <person name="Malik S.B."/>
            <person name="Marsh M.E."/>
            <person name="Mackinder L."/>
            <person name="Mock T."/>
            <person name="Mueller-Roeber B."/>
            <person name="Pagarete A."/>
            <person name="Parker M."/>
            <person name="Probert I."/>
            <person name="Quesneville H."/>
            <person name="Raines C."/>
            <person name="Rensing S.A."/>
            <person name="Riano-Pachon D.M."/>
            <person name="Richier S."/>
            <person name="Rokitta S."/>
            <person name="Shiraiwa Y."/>
            <person name="Soanes D.M."/>
            <person name="van der Giezen M."/>
            <person name="Wahlund T.M."/>
            <person name="Williams B."/>
            <person name="Wilson W."/>
            <person name="Wolfe G."/>
            <person name="Wurch L.L."/>
        </authorList>
    </citation>
    <scope>NUCLEOTIDE SEQUENCE</scope>
</reference>
<sequence length="297" mass="31727">MHSTHDSLCNGTRPWILGGYALKWQLLLAAVERVYAPLARDERGRAGALVVLRTSPPRDFQGSTALRGGRCDNTKPLAEAALAAEESAGIGLRSSASSGGTASTGMQLSSMRYAVMAQNGILLAAAAERSRPYLRVLDAYGIARRRADAHPSTAPRHLRSRSAGALGINQDCQHYCLPGIPDVWNGRLLRLISHQASSATTAAGARQPSSFGGGASDSSFEALGEPLPILRRWNFALPGGEPFVQLVQRRRRLPERATLALKLGAGSAWSDEPPTHLSCDLPRELRSRGASLLGFCN</sequence>
<accession>A0A0D3K383</accession>
<protein>
    <recommendedName>
        <fullName evidence="2">Trichome birefringence-like C-terminal domain-containing protein</fullName>
    </recommendedName>
</protein>
<evidence type="ECO:0000313" key="3">
    <source>
        <dbReference type="EnsemblProtists" id="EOD30218"/>
    </source>
</evidence>
<dbReference type="EnsemblProtists" id="EOD30218">
    <property type="protein sequence ID" value="EOD30218"/>
    <property type="gene ID" value="EMIHUDRAFT_233189"/>
</dbReference>
<organism evidence="3 4">
    <name type="scientific">Emiliania huxleyi (strain CCMP1516)</name>
    <dbReference type="NCBI Taxonomy" id="280463"/>
    <lineage>
        <taxon>Eukaryota</taxon>
        <taxon>Haptista</taxon>
        <taxon>Haptophyta</taxon>
        <taxon>Prymnesiophyceae</taxon>
        <taxon>Isochrysidales</taxon>
        <taxon>Noelaerhabdaceae</taxon>
        <taxon>Emiliania</taxon>
    </lineage>
</organism>
<dbReference type="KEGG" id="ehx:EMIHUDRAFT_233189"/>